<reference evidence="1 2" key="1">
    <citation type="submission" date="2006-02" db="EMBL/GenBank/DDBJ databases">
        <authorList>
            <person name="Murray A."/>
            <person name="Staley J."/>
            <person name="Ferriera S."/>
            <person name="Johnson J."/>
            <person name="Kravitz S."/>
            <person name="Halpern A."/>
            <person name="Remington K."/>
            <person name="Beeson K."/>
            <person name="Tran B."/>
            <person name="Rogers Y.-H."/>
            <person name="Friedman R."/>
            <person name="Venter J.C."/>
        </authorList>
    </citation>
    <scope>NUCLEOTIDE SEQUENCE [LARGE SCALE GENOMIC DNA]</scope>
    <source>
        <strain evidence="1 2">23-P</strain>
    </source>
</reference>
<dbReference type="STRING" id="313594.PI23P_07415"/>
<dbReference type="AlphaFoldDB" id="A4BZ42"/>
<organism evidence="1 2">
    <name type="scientific">Polaribacter irgensii 23-P</name>
    <dbReference type="NCBI Taxonomy" id="313594"/>
    <lineage>
        <taxon>Bacteria</taxon>
        <taxon>Pseudomonadati</taxon>
        <taxon>Bacteroidota</taxon>
        <taxon>Flavobacteriia</taxon>
        <taxon>Flavobacteriales</taxon>
        <taxon>Flavobacteriaceae</taxon>
    </lineage>
</organism>
<dbReference type="HOGENOM" id="CLU_3412784_0_0_10"/>
<gene>
    <name evidence="1" type="ORF">PI23P_07415</name>
</gene>
<name>A4BZ42_9FLAO</name>
<protein>
    <submittedName>
        <fullName evidence="1">Uncharacterized protein</fullName>
    </submittedName>
</protein>
<dbReference type="Proteomes" id="UP000003053">
    <property type="component" value="Unassembled WGS sequence"/>
</dbReference>
<evidence type="ECO:0000313" key="2">
    <source>
        <dbReference type="Proteomes" id="UP000003053"/>
    </source>
</evidence>
<evidence type="ECO:0000313" key="1">
    <source>
        <dbReference type="EMBL" id="EAR12435.1"/>
    </source>
</evidence>
<comment type="caution">
    <text evidence="1">The sequence shown here is derived from an EMBL/GenBank/DDBJ whole genome shotgun (WGS) entry which is preliminary data.</text>
</comment>
<accession>A4BZ42</accession>
<keyword evidence="2" id="KW-1185">Reference proteome</keyword>
<sequence length="28" mass="3196">MTKGFELFYKGIATAEMHLDALLFFSTI</sequence>
<proteinExistence type="predicted"/>
<dbReference type="EMBL" id="AAOG01000002">
    <property type="protein sequence ID" value="EAR12435.1"/>
    <property type="molecule type" value="Genomic_DNA"/>
</dbReference>